<keyword evidence="4" id="KW-1185">Reference proteome</keyword>
<organism evidence="3 4">
    <name type="scientific">Aureliella helgolandensis</name>
    <dbReference type="NCBI Taxonomy" id="2527968"/>
    <lineage>
        <taxon>Bacteria</taxon>
        <taxon>Pseudomonadati</taxon>
        <taxon>Planctomycetota</taxon>
        <taxon>Planctomycetia</taxon>
        <taxon>Pirellulales</taxon>
        <taxon>Pirellulaceae</taxon>
        <taxon>Aureliella</taxon>
    </lineage>
</organism>
<dbReference type="Proteomes" id="UP000318017">
    <property type="component" value="Chromosome"/>
</dbReference>
<evidence type="ECO:0000256" key="2">
    <source>
        <dbReference type="SAM" id="Phobius"/>
    </source>
</evidence>
<accession>A0A518G2Y2</accession>
<evidence type="ECO:0000256" key="1">
    <source>
        <dbReference type="SAM" id="MobiDB-lite"/>
    </source>
</evidence>
<keyword evidence="2" id="KW-0812">Transmembrane</keyword>
<evidence type="ECO:0000313" key="3">
    <source>
        <dbReference type="EMBL" id="QDV22954.1"/>
    </source>
</evidence>
<keyword evidence="2" id="KW-0472">Membrane</keyword>
<protein>
    <submittedName>
        <fullName evidence="3">Uncharacterized protein</fullName>
    </submittedName>
</protein>
<keyword evidence="2" id="KW-1133">Transmembrane helix</keyword>
<feature type="region of interest" description="Disordered" evidence="1">
    <location>
        <begin position="1"/>
        <end position="20"/>
    </location>
</feature>
<sequence length="421" mass="45973">MLTTLRGTDEYSRRLGEPSQAGRQGTTILEVLFATVIAVGGLLGVASLLLMGGRYASQANESTEAQGFSHQWYNVFQAREFNNPSRWSWFNDQTKTFGPYNASAMVSPAGSTTTATSSAFRHAICIDPSFYSDPLTLGEFTTSTFDSSQAYRPGLFPYYHDNYNPLSNPYSPATLPAPTSPGIVNQPRMLRMHLADPTTGSVLPRSLVEQIFMSVDDVATMLPEDMTPPQDKALPAQRLFEASGARRTSSGEYSWLATLCPRENNTLGPLTASERFYTLSIVVMHRRERGWFAATDSEPDSMPQGERLLAVTPQSGNFSGGFAGRVAVSSSTGVDSTIRSGDWMMFARTLAGDAVNHSNVFRWYRVVGVDADPVVDDVTGVWTQNVVLEGPDWTFAGPAYSTQATLLTNVVSVYERVISVP</sequence>
<gene>
    <name evidence="3" type="ORF">Q31a_12470</name>
</gene>
<dbReference type="RefSeq" id="WP_145075315.1">
    <property type="nucleotide sequence ID" value="NZ_CP036298.1"/>
</dbReference>
<dbReference type="AlphaFoldDB" id="A0A518G2Y2"/>
<dbReference type="EMBL" id="CP036298">
    <property type="protein sequence ID" value="QDV22954.1"/>
    <property type="molecule type" value="Genomic_DNA"/>
</dbReference>
<evidence type="ECO:0000313" key="4">
    <source>
        <dbReference type="Proteomes" id="UP000318017"/>
    </source>
</evidence>
<proteinExistence type="predicted"/>
<dbReference type="OrthoDB" id="265202at2"/>
<reference evidence="3 4" key="1">
    <citation type="submission" date="2019-02" db="EMBL/GenBank/DDBJ databases">
        <title>Deep-cultivation of Planctomycetes and their phenomic and genomic characterization uncovers novel biology.</title>
        <authorList>
            <person name="Wiegand S."/>
            <person name="Jogler M."/>
            <person name="Boedeker C."/>
            <person name="Pinto D."/>
            <person name="Vollmers J."/>
            <person name="Rivas-Marin E."/>
            <person name="Kohn T."/>
            <person name="Peeters S.H."/>
            <person name="Heuer A."/>
            <person name="Rast P."/>
            <person name="Oberbeckmann S."/>
            <person name="Bunk B."/>
            <person name="Jeske O."/>
            <person name="Meyerdierks A."/>
            <person name="Storesund J.E."/>
            <person name="Kallscheuer N."/>
            <person name="Luecker S."/>
            <person name="Lage O.M."/>
            <person name="Pohl T."/>
            <person name="Merkel B.J."/>
            <person name="Hornburger P."/>
            <person name="Mueller R.-W."/>
            <person name="Bruemmer F."/>
            <person name="Labrenz M."/>
            <person name="Spormann A.M."/>
            <person name="Op den Camp H."/>
            <person name="Overmann J."/>
            <person name="Amann R."/>
            <person name="Jetten M.S.M."/>
            <person name="Mascher T."/>
            <person name="Medema M.H."/>
            <person name="Devos D.P."/>
            <person name="Kaster A.-K."/>
            <person name="Ovreas L."/>
            <person name="Rohde M."/>
            <person name="Galperin M.Y."/>
            <person name="Jogler C."/>
        </authorList>
    </citation>
    <scope>NUCLEOTIDE SEQUENCE [LARGE SCALE GENOMIC DNA]</scope>
    <source>
        <strain evidence="3 4">Q31a</strain>
    </source>
</reference>
<feature type="compositionally biased region" description="Basic and acidic residues" evidence="1">
    <location>
        <begin position="7"/>
        <end position="16"/>
    </location>
</feature>
<feature type="transmembrane region" description="Helical" evidence="2">
    <location>
        <begin position="31"/>
        <end position="51"/>
    </location>
</feature>
<dbReference type="KEGG" id="ahel:Q31a_12470"/>
<name>A0A518G2Y2_9BACT</name>